<dbReference type="EC" id="2.7.7.-" evidence="1"/>
<dbReference type="OrthoDB" id="4202at10239"/>
<protein>
    <submittedName>
        <fullName evidence="1">DNA primase</fullName>
        <ecNumber evidence="1">2.7.7.-</ecNumber>
    </submittedName>
</protein>
<dbReference type="GO" id="GO:0016779">
    <property type="term" value="F:nucleotidyltransferase activity"/>
    <property type="evidence" value="ECO:0007669"/>
    <property type="project" value="UniProtKB-KW"/>
</dbReference>
<keyword evidence="1" id="KW-0808">Transferase</keyword>
<evidence type="ECO:0000313" key="2">
    <source>
        <dbReference type="Proteomes" id="UP000204364"/>
    </source>
</evidence>
<sequence>MYVTRLSWRLEKFKKVKNGLYNFRCPYCGDSSKHKNKARGYFFEIKNRMVFKCHNCGIGRTLANFLKDVEPAVYDEYQLEKYRNNATGKGTTVKKIEVPDSTPHFAKKTVSGLISINDLNNGHPAKQYLIDRKIPEDQLGRFFYVDKFKRWVNTQKQTFESLQNDRPRIIIPLLREDGTWFGCQGRSLAPKSNLRYVTIIFDDHLKLFGCDQINSEETVYVTEGPFDSTFIRNSVAMCGSDVDHRTLPYRSRVWVFDNEPRNVQIVQRIDSAIRSKESVVIWPKELVHKDINDMVLAGLDPSDIIKRNTYQGLEAKLKFTDWKKV</sequence>
<dbReference type="SUPFAM" id="SSF56731">
    <property type="entry name" value="DNA primase core"/>
    <property type="match status" value="1"/>
</dbReference>
<organism evidence="1 2">
    <name type="scientific">Synechococcus phage S-WAM1</name>
    <dbReference type="NCBI Taxonomy" id="1815521"/>
    <lineage>
        <taxon>Viruses</taxon>
        <taxon>Duplodnaviria</taxon>
        <taxon>Heunggongvirae</taxon>
        <taxon>Uroviricota</taxon>
        <taxon>Caudoviricetes</taxon>
        <taxon>Pantevenvirales</taxon>
        <taxon>Kyanoviridae</taxon>
        <taxon>Sokavirus</taxon>
        <taxon>Sokavirus swam1</taxon>
    </lineage>
</organism>
<dbReference type="RefSeq" id="YP_009325164.1">
    <property type="nucleotide sequence ID" value="NC_031944.1"/>
</dbReference>
<dbReference type="GeneID" id="30310128"/>
<keyword evidence="1" id="KW-0548">Nucleotidyltransferase</keyword>
<dbReference type="HAMAP" id="MF_04157">
    <property type="entry name" value="PRIMASE_T4"/>
    <property type="match status" value="1"/>
</dbReference>
<evidence type="ECO:0000313" key="1">
    <source>
        <dbReference type="EMBL" id="AOV61648.1"/>
    </source>
</evidence>
<keyword evidence="2" id="KW-1185">Reference proteome</keyword>
<reference evidence="1 2" key="1">
    <citation type="journal article" date="2016" name="Virology">
        <title>The genomic content and context of auxiliary metabolic genes in marine cyanomyoviruses.</title>
        <authorList>
            <person name="Crummett L.T."/>
            <person name="Puxty R.J."/>
            <person name="Weihe C."/>
            <person name="Marston M.F."/>
            <person name="Martiny J.B."/>
        </authorList>
    </citation>
    <scope>NUCLEOTIDE SEQUENCE [LARGE SCALE GENOMIC DNA]</scope>
    <source>
        <strain evidence="1">0810PA09</strain>
    </source>
</reference>
<gene>
    <name evidence="1" type="ORF">P090810_175</name>
</gene>
<accession>A0A1D8KSI8</accession>
<dbReference type="EMBL" id="KU686210">
    <property type="protein sequence ID" value="AOV61648.1"/>
    <property type="molecule type" value="Genomic_DNA"/>
</dbReference>
<dbReference type="KEGG" id="vg:30310128"/>
<proteinExistence type="inferred from homology"/>
<dbReference type="Proteomes" id="UP000204364">
    <property type="component" value="Segment"/>
</dbReference>
<name>A0A1D8KSI8_9CAUD</name>
<dbReference type="InterPro" id="IPR046392">
    <property type="entry name" value="PRIMASE_T4"/>
</dbReference>